<dbReference type="Pfam" id="PF22540">
    <property type="entry name" value="RET_CRD"/>
    <property type="match status" value="1"/>
</dbReference>
<dbReference type="InterPro" id="IPR055162">
    <property type="entry name" value="RET_CRD"/>
</dbReference>
<dbReference type="InterPro" id="IPR008266">
    <property type="entry name" value="Tyr_kinase_AS"/>
</dbReference>
<dbReference type="PROSITE" id="PS50268">
    <property type="entry name" value="CADHERIN_2"/>
    <property type="match status" value="1"/>
</dbReference>
<dbReference type="GO" id="GO:0007156">
    <property type="term" value="P:homophilic cell adhesion via plasma membrane adhesion molecules"/>
    <property type="evidence" value="ECO:0007669"/>
    <property type="project" value="InterPro"/>
</dbReference>
<protein>
    <recommendedName>
        <fullName evidence="10">Proto-oncogene tyrosine-protein kinase receptor Ret</fullName>
    </recommendedName>
</protein>
<dbReference type="GO" id="GO:0005509">
    <property type="term" value="F:calcium ion binding"/>
    <property type="evidence" value="ECO:0007669"/>
    <property type="project" value="UniProtKB-UniRule"/>
</dbReference>
<dbReference type="GO" id="GO:0005886">
    <property type="term" value="C:plasma membrane"/>
    <property type="evidence" value="ECO:0007669"/>
    <property type="project" value="TreeGrafter"/>
</dbReference>
<dbReference type="GO" id="GO:0043235">
    <property type="term" value="C:receptor complex"/>
    <property type="evidence" value="ECO:0007669"/>
    <property type="project" value="TreeGrafter"/>
</dbReference>
<reference evidence="8" key="1">
    <citation type="journal article" date="2023" name="G3 (Bethesda)">
        <title>Whole genome assemblies of Zophobas morio and Tenebrio molitor.</title>
        <authorList>
            <person name="Kaur S."/>
            <person name="Stinson S.A."/>
            <person name="diCenzo G.C."/>
        </authorList>
    </citation>
    <scope>NUCLEOTIDE SEQUENCE</scope>
    <source>
        <strain evidence="8">QUZm001</strain>
    </source>
</reference>
<evidence type="ECO:0008006" key="10">
    <source>
        <dbReference type="Google" id="ProtNLM"/>
    </source>
</evidence>
<comment type="catalytic activity">
    <reaction evidence="2">
        <text>L-tyrosyl-[protein] + ATP = O-phospho-L-tyrosyl-[protein] + ADP + H(+)</text>
        <dbReference type="Rhea" id="RHEA:10596"/>
        <dbReference type="Rhea" id="RHEA-COMP:10136"/>
        <dbReference type="Rhea" id="RHEA-COMP:20101"/>
        <dbReference type="ChEBI" id="CHEBI:15378"/>
        <dbReference type="ChEBI" id="CHEBI:30616"/>
        <dbReference type="ChEBI" id="CHEBI:46858"/>
        <dbReference type="ChEBI" id="CHEBI:61978"/>
        <dbReference type="ChEBI" id="CHEBI:456216"/>
        <dbReference type="EC" id="2.7.10.1"/>
    </reaction>
</comment>
<dbReference type="InterPro" id="IPR017441">
    <property type="entry name" value="Protein_kinase_ATP_BS"/>
</dbReference>
<dbReference type="InterPro" id="IPR001245">
    <property type="entry name" value="Ser-Thr/Tyr_kinase_cat_dom"/>
</dbReference>
<evidence type="ECO:0000313" key="9">
    <source>
        <dbReference type="Proteomes" id="UP001168821"/>
    </source>
</evidence>
<dbReference type="Pfam" id="PF07714">
    <property type="entry name" value="PK_Tyr_Ser-Thr"/>
    <property type="match status" value="1"/>
</dbReference>
<dbReference type="PANTHER" id="PTHR24416:SF617">
    <property type="entry name" value="RET ONCOGENE, ISOFORM A"/>
    <property type="match status" value="1"/>
</dbReference>
<dbReference type="AlphaFoldDB" id="A0AA38HU81"/>
<feature type="domain" description="Protein kinase" evidence="6">
    <location>
        <begin position="724"/>
        <end position="1013"/>
    </location>
</feature>
<gene>
    <name evidence="8" type="ORF">Zmor_025941</name>
</gene>
<evidence type="ECO:0000313" key="8">
    <source>
        <dbReference type="EMBL" id="KAJ3643217.1"/>
    </source>
</evidence>
<proteinExistence type="predicted"/>
<evidence type="ECO:0000256" key="4">
    <source>
        <dbReference type="PROSITE-ProRule" id="PRU10141"/>
    </source>
</evidence>
<keyword evidence="3" id="KW-0106">Calcium</keyword>
<dbReference type="PRINTS" id="PR00109">
    <property type="entry name" value="TYRKINASE"/>
</dbReference>
<dbReference type="GO" id="GO:0007169">
    <property type="term" value="P:cell surface receptor protein tyrosine kinase signaling pathway"/>
    <property type="evidence" value="ECO:0007669"/>
    <property type="project" value="TreeGrafter"/>
</dbReference>
<dbReference type="FunFam" id="1.10.510.10:FF:000462">
    <property type="entry name" value="Receptor tyrosine kinase"/>
    <property type="match status" value="1"/>
</dbReference>
<dbReference type="GO" id="GO:0005524">
    <property type="term" value="F:ATP binding"/>
    <property type="evidence" value="ECO:0007669"/>
    <property type="project" value="UniProtKB-UniRule"/>
</dbReference>
<evidence type="ECO:0000256" key="2">
    <source>
        <dbReference type="ARBA" id="ARBA00051243"/>
    </source>
</evidence>
<dbReference type="GO" id="GO:0004714">
    <property type="term" value="F:transmembrane receptor protein tyrosine kinase activity"/>
    <property type="evidence" value="ECO:0007669"/>
    <property type="project" value="UniProtKB-EC"/>
</dbReference>
<evidence type="ECO:0000256" key="5">
    <source>
        <dbReference type="SAM" id="Phobius"/>
    </source>
</evidence>
<evidence type="ECO:0000259" key="7">
    <source>
        <dbReference type="PROSITE" id="PS50268"/>
    </source>
</evidence>
<dbReference type="Gene3D" id="3.30.200.20">
    <property type="entry name" value="Phosphorylase Kinase, domain 1"/>
    <property type="match status" value="1"/>
</dbReference>
<dbReference type="EMBL" id="JALNTZ010000008">
    <property type="protein sequence ID" value="KAJ3643217.1"/>
    <property type="molecule type" value="Genomic_DNA"/>
</dbReference>
<keyword evidence="5" id="KW-1133">Transmembrane helix</keyword>
<evidence type="ECO:0000256" key="1">
    <source>
        <dbReference type="ARBA" id="ARBA00004167"/>
    </source>
</evidence>
<dbReference type="FunFam" id="3.30.200.20:FF:000690">
    <property type="entry name" value="Receptor tyrosine kinase"/>
    <property type="match status" value="1"/>
</dbReference>
<accession>A0AA38HU81</accession>
<keyword evidence="4" id="KW-0067">ATP-binding</keyword>
<dbReference type="PROSITE" id="PS50011">
    <property type="entry name" value="PROTEIN_KINASE_DOM"/>
    <property type="match status" value="1"/>
</dbReference>
<dbReference type="PROSITE" id="PS00109">
    <property type="entry name" value="PROTEIN_KINASE_TYR"/>
    <property type="match status" value="1"/>
</dbReference>
<keyword evidence="9" id="KW-1185">Reference proteome</keyword>
<comment type="subcellular location">
    <subcellularLocation>
        <location evidence="1">Membrane</location>
        <topology evidence="1">Single-pass membrane protein</topology>
    </subcellularLocation>
</comment>
<keyword evidence="5" id="KW-0472">Membrane</keyword>
<dbReference type="InterPro" id="IPR020635">
    <property type="entry name" value="Tyr_kinase_cat_dom"/>
</dbReference>
<feature type="domain" description="Cadherin" evidence="7">
    <location>
        <begin position="140"/>
        <end position="213"/>
    </location>
</feature>
<dbReference type="PROSITE" id="PS00107">
    <property type="entry name" value="PROTEIN_KINASE_ATP"/>
    <property type="match status" value="1"/>
</dbReference>
<keyword evidence="4" id="KW-0547">Nucleotide-binding</keyword>
<dbReference type="Gene3D" id="1.10.510.10">
    <property type="entry name" value="Transferase(Phosphotransferase) domain 1"/>
    <property type="match status" value="1"/>
</dbReference>
<keyword evidence="5" id="KW-0812">Transmembrane</keyword>
<dbReference type="Proteomes" id="UP001168821">
    <property type="component" value="Unassembled WGS sequence"/>
</dbReference>
<feature type="binding site" evidence="4">
    <location>
        <position position="758"/>
    </location>
    <ligand>
        <name>ATP</name>
        <dbReference type="ChEBI" id="CHEBI:30616"/>
    </ligand>
</feature>
<dbReference type="Gene3D" id="2.60.40.60">
    <property type="entry name" value="Cadherins"/>
    <property type="match status" value="1"/>
</dbReference>
<evidence type="ECO:0000256" key="3">
    <source>
        <dbReference type="PROSITE-ProRule" id="PRU00043"/>
    </source>
</evidence>
<feature type="transmembrane region" description="Helical" evidence="5">
    <location>
        <begin position="632"/>
        <end position="653"/>
    </location>
</feature>
<name>A0AA38HU81_9CUCU</name>
<comment type="caution">
    <text evidence="8">The sequence shown here is derived from an EMBL/GenBank/DDBJ whole genome shotgun (WGS) entry which is preliminary data.</text>
</comment>
<dbReference type="InterPro" id="IPR002126">
    <property type="entry name" value="Cadherin-like_dom"/>
</dbReference>
<dbReference type="CDD" id="cd11304">
    <property type="entry name" value="Cadherin_repeat"/>
    <property type="match status" value="1"/>
</dbReference>
<dbReference type="SUPFAM" id="SSF56112">
    <property type="entry name" value="Protein kinase-like (PK-like)"/>
    <property type="match status" value="1"/>
</dbReference>
<sequence>MSDINVTIPIDKGKFPPNNQSLATFYAIGDSPFNYSVVEGSDFVQISPMGDVTFKKKVFEKNVQNVDGIPAKIAVQDSSNKETGSLNLEFLPFEGLDCDFIVEDLCFWKTVQYRISENTKPRLIGSLASPFLREMCASCEINYNLLSKNEEFRLVSVGRLHTIESTRSLDREDKSRHYLDVLCTVENSKHSVRNVTKTLLVTVLDTDDNPPKAQEKIIKINMSSRHVVKDHEVAHKDLIFSDKDSYDVNRYKPTVLNDTLKILKAQCNKYRDDHLKQEVQTAVHCKLKFTKTMPIEKWTYSVVLQLNDTALINGNKTVTVPIDLHFPNESGYHPEMIKKLLKPPHLYPSNKVKIFRTAAPLARLTQPAIKNMNGAKHFTLRPVVAEHEDIFNVTYSGGIVFVHDAGNLRNAPEYVRLNISWTDNNNTKKFDEIAVHIVNEPTKTCLNFTNINKLYWCSEFSNPEECLSPKSCALSTGGSSSVKKREGPERCMWRGERTPSNETTTLYSTCTPDTETCPDEVCDELEQLHHMICPQDCTDNVLFPAEKNKATNRGIYRASGVCTCSEITCQCNTLEYNVIPKLGKKGKPAKTLDQSPTVNHTLFVQANVSRHTGNVTSKILGIELARCGTTCVFGIVAGVLFLGGAVALIVICWKLDSVHKVVRNKFSDENQDLSAPLSDYIDRSAPDPIPLSFDMTTSLADTAILNIINKYAPDPKWEFPRNLLIIEQTLGEGEFGKVLRAKAMNIAGQQGHTTVAVKTLKDDARESELNDLLSEYQLLKEVSHPNVIRLLGVCTTPGGPIYLIIEFAEHGSLRNYLRRSRHLKSECGRLPTSAVDETEIHYDEPNISKVTPKEILSFAWQICKGMAYLSEIKLVHRDLAARNVLLAADKVCKISDFGLTRDIYEDDAYFKKSKGRVPVKWMAPESLSDHIYTNKSDVWSFGILVWELVTLGATPYPGIAVQNLFHLLKQGYRMERPDNCSPTLYNIMRSCWHIDPEQRPTFQELSALWEKMLSDEVEYLDLANNAIHNRSYFCSPFEDSSVSEPSEKSETNPLNYLSKSQSYIKCASRDKLQESANFLPEPDNNQNDINTQGYETPVKIAKKIQTPTNDCPQYYTDMASGKSN</sequence>
<dbReference type="InterPro" id="IPR011009">
    <property type="entry name" value="Kinase-like_dom_sf"/>
</dbReference>
<dbReference type="SMART" id="SM00219">
    <property type="entry name" value="TyrKc"/>
    <property type="match status" value="1"/>
</dbReference>
<evidence type="ECO:0000259" key="6">
    <source>
        <dbReference type="PROSITE" id="PS50011"/>
    </source>
</evidence>
<dbReference type="InterPro" id="IPR050122">
    <property type="entry name" value="RTK"/>
</dbReference>
<organism evidence="8 9">
    <name type="scientific">Zophobas morio</name>
    <dbReference type="NCBI Taxonomy" id="2755281"/>
    <lineage>
        <taxon>Eukaryota</taxon>
        <taxon>Metazoa</taxon>
        <taxon>Ecdysozoa</taxon>
        <taxon>Arthropoda</taxon>
        <taxon>Hexapoda</taxon>
        <taxon>Insecta</taxon>
        <taxon>Pterygota</taxon>
        <taxon>Neoptera</taxon>
        <taxon>Endopterygota</taxon>
        <taxon>Coleoptera</taxon>
        <taxon>Polyphaga</taxon>
        <taxon>Cucujiformia</taxon>
        <taxon>Tenebrionidae</taxon>
        <taxon>Zophobas</taxon>
    </lineage>
</organism>
<dbReference type="InterPro" id="IPR000719">
    <property type="entry name" value="Prot_kinase_dom"/>
</dbReference>
<dbReference type="PANTHER" id="PTHR24416">
    <property type="entry name" value="TYROSINE-PROTEIN KINASE RECEPTOR"/>
    <property type="match status" value="1"/>
</dbReference>